<evidence type="ECO:0000313" key="1">
    <source>
        <dbReference type="EMBL" id="MDW9350111.1"/>
    </source>
</evidence>
<dbReference type="AlphaFoldDB" id="A0AAP6AXC2"/>
<dbReference type="Proteomes" id="UP001271591">
    <property type="component" value="Unassembled WGS sequence"/>
</dbReference>
<sequence>MKRISVNVLDLYLDSKNPRHDPINNRMEIINYLIQNEKIKVLAKSIAENGTSPLETLAVMENENGHFIALEGNRRVCALTLLNDPDLCPENERAYFRKLSDNSDVIPDAVECVLFENREDANKWIELRHNGEQDGAGLLTWNATQKARHFGSSDNTLALKLLDYAETKGFISKQKRDGILTTASRFLGNPVFRSTMGIRTGRSESNVMIDVSRDEFDKVLERFINDLINGENNVTSRSKKEDWENYAKQLRSEGIAPKGHCEPFALFSTEHSNASGKGSTISKIVKNNQSPNNRKYIIPSDFKVNIPDPILKRVFDELRTLECSEYTLASSVVCRAFLENIYSLAYEKFYGNYPEGMAEHVVMEKIINKIEEDKNSLTKKEKKALEALKRVKTDTTNPLSPKTLGANAHAGFYPDPTALKVHWDNISHILLFMLNKIFNSSSVHK</sequence>
<organism evidence="1 2">
    <name type="scientific">Escherichia coli</name>
    <dbReference type="NCBI Taxonomy" id="562"/>
    <lineage>
        <taxon>Bacteria</taxon>
        <taxon>Pseudomonadati</taxon>
        <taxon>Pseudomonadota</taxon>
        <taxon>Gammaproteobacteria</taxon>
        <taxon>Enterobacterales</taxon>
        <taxon>Enterobacteriaceae</taxon>
        <taxon>Escherichia</taxon>
    </lineage>
</organism>
<comment type="caution">
    <text evidence="1">The sequence shown here is derived from an EMBL/GenBank/DDBJ whole genome shotgun (WGS) entry which is preliminary data.</text>
</comment>
<evidence type="ECO:0008006" key="3">
    <source>
        <dbReference type="Google" id="ProtNLM"/>
    </source>
</evidence>
<name>A0AAP6AXC2_ECOLX</name>
<dbReference type="RefSeq" id="WP_001562576.1">
    <property type="nucleotide sequence ID" value="NZ_CAJGEK010000013.1"/>
</dbReference>
<evidence type="ECO:0000313" key="2">
    <source>
        <dbReference type="Proteomes" id="UP001271591"/>
    </source>
</evidence>
<proteinExistence type="predicted"/>
<reference evidence="1" key="1">
    <citation type="submission" date="2023-10" db="EMBL/GenBank/DDBJ databases">
        <title>Draft Genome Sequence of a Shiga toxin-producing Escherichia coli strain from deer meat showing an IS-element integration in the B-subunit of the Shiga toxin Stx2b gene.</title>
        <authorList>
            <person name="Projahn M."/>
            <person name="Borowiak M."/>
        </authorList>
    </citation>
    <scope>NUCLEOTIDE SEQUENCE</scope>
    <source>
        <strain evidence="1">BfR-EC-18960</strain>
    </source>
</reference>
<dbReference type="EMBL" id="JAWPMK010000001">
    <property type="protein sequence ID" value="MDW9350111.1"/>
    <property type="molecule type" value="Genomic_DNA"/>
</dbReference>
<gene>
    <name evidence="1" type="ORF">R8G00_10890</name>
</gene>
<protein>
    <recommendedName>
        <fullName evidence="3">ParB/Sulfiredoxin domain-containing protein</fullName>
    </recommendedName>
</protein>
<accession>A0AAP6AXC2</accession>